<dbReference type="PANTHER" id="PTHR44688">
    <property type="entry name" value="DNA-BINDING TRANSCRIPTIONAL ACTIVATOR DEVR_DOSR"/>
    <property type="match status" value="1"/>
</dbReference>
<dbReference type="CDD" id="cd06170">
    <property type="entry name" value="LuxR_C_like"/>
    <property type="match status" value="1"/>
</dbReference>
<evidence type="ECO:0000313" key="8">
    <source>
        <dbReference type="Proteomes" id="UP000715095"/>
    </source>
</evidence>
<dbReference type="Pfam" id="PF00196">
    <property type="entry name" value="GerE"/>
    <property type="match status" value="1"/>
</dbReference>
<keyword evidence="1" id="KW-0805">Transcription regulation</keyword>
<evidence type="ECO:0000256" key="3">
    <source>
        <dbReference type="ARBA" id="ARBA00023163"/>
    </source>
</evidence>
<dbReference type="InterPro" id="IPR001789">
    <property type="entry name" value="Sig_transdc_resp-reg_receiver"/>
</dbReference>
<evidence type="ECO:0000313" key="7">
    <source>
        <dbReference type="EMBL" id="MBM6703675.1"/>
    </source>
</evidence>
<gene>
    <name evidence="7" type="ORF">H6A60_04120</name>
</gene>
<dbReference type="PRINTS" id="PR00038">
    <property type="entry name" value="HTHLUXR"/>
</dbReference>
<proteinExistence type="predicted"/>
<dbReference type="EMBL" id="JACJJC010000004">
    <property type="protein sequence ID" value="MBM6703675.1"/>
    <property type="molecule type" value="Genomic_DNA"/>
</dbReference>
<dbReference type="InterPro" id="IPR011006">
    <property type="entry name" value="CheY-like_superfamily"/>
</dbReference>
<keyword evidence="2" id="KW-0238">DNA-binding</keyword>
<accession>A0ABS2DSI1</accession>
<keyword evidence="8" id="KW-1185">Reference proteome</keyword>
<dbReference type="SUPFAM" id="SSF46894">
    <property type="entry name" value="C-terminal effector domain of the bipartite response regulators"/>
    <property type="match status" value="1"/>
</dbReference>
<dbReference type="SMART" id="SM00421">
    <property type="entry name" value="HTH_LUXR"/>
    <property type="match status" value="1"/>
</dbReference>
<dbReference type="SMART" id="SM00448">
    <property type="entry name" value="REC"/>
    <property type="match status" value="1"/>
</dbReference>
<evidence type="ECO:0000259" key="6">
    <source>
        <dbReference type="PROSITE" id="PS50110"/>
    </source>
</evidence>
<protein>
    <submittedName>
        <fullName evidence="7">Response regulator transcription factor</fullName>
    </submittedName>
</protein>
<dbReference type="PROSITE" id="PS50110">
    <property type="entry name" value="RESPONSE_REGULATORY"/>
    <property type="match status" value="1"/>
</dbReference>
<sequence length="231" mass="24951">MPFQPLIRLVDDDADLRGALLFALRMAGFDAAGYESAEDFLSHDDCRRPGCVVMDIRMGGMTGLECQAKMPDAGFDQPIIFLSGHGDVEMALLAVKRGAADFLTKPVRVEKLAESCRRLCAWHESERKAAAEKRLARERVESLTPRELDVAREAAKGLPNKAIANALGVSEQAVKIHRSSIYKKLDAKSAVDIKACLDEAGIENAAAKAAADDAPLIRAALLPPDPDEAGR</sequence>
<dbReference type="PANTHER" id="PTHR44688:SF16">
    <property type="entry name" value="DNA-BINDING TRANSCRIPTIONAL ACTIVATOR DEVR_DOSR"/>
    <property type="match status" value="1"/>
</dbReference>
<dbReference type="Gene3D" id="1.10.10.10">
    <property type="entry name" value="Winged helix-like DNA-binding domain superfamily/Winged helix DNA-binding domain"/>
    <property type="match status" value="1"/>
</dbReference>
<dbReference type="InterPro" id="IPR000792">
    <property type="entry name" value="Tscrpt_reg_LuxR_C"/>
</dbReference>
<dbReference type="Proteomes" id="UP000715095">
    <property type="component" value="Unassembled WGS sequence"/>
</dbReference>
<evidence type="ECO:0000259" key="5">
    <source>
        <dbReference type="PROSITE" id="PS50043"/>
    </source>
</evidence>
<feature type="domain" description="HTH luxR-type" evidence="5">
    <location>
        <begin position="136"/>
        <end position="201"/>
    </location>
</feature>
<evidence type="ECO:0000256" key="4">
    <source>
        <dbReference type="PROSITE-ProRule" id="PRU00169"/>
    </source>
</evidence>
<dbReference type="SUPFAM" id="SSF52172">
    <property type="entry name" value="CheY-like"/>
    <property type="match status" value="1"/>
</dbReference>
<evidence type="ECO:0000256" key="2">
    <source>
        <dbReference type="ARBA" id="ARBA00023125"/>
    </source>
</evidence>
<keyword evidence="3" id="KW-0804">Transcription</keyword>
<dbReference type="Pfam" id="PF00072">
    <property type="entry name" value="Response_reg"/>
    <property type="match status" value="1"/>
</dbReference>
<feature type="domain" description="Response regulatory" evidence="6">
    <location>
        <begin position="6"/>
        <end position="120"/>
    </location>
</feature>
<dbReference type="InterPro" id="IPR036388">
    <property type="entry name" value="WH-like_DNA-bd_sf"/>
</dbReference>
<comment type="caution">
    <text evidence="7">The sequence shown here is derived from an EMBL/GenBank/DDBJ whole genome shotgun (WGS) entry which is preliminary data.</text>
</comment>
<organism evidence="7 8">
    <name type="scientific">Sutterella massiliensis</name>
    <dbReference type="NCBI Taxonomy" id="1816689"/>
    <lineage>
        <taxon>Bacteria</taxon>
        <taxon>Pseudomonadati</taxon>
        <taxon>Pseudomonadota</taxon>
        <taxon>Betaproteobacteria</taxon>
        <taxon>Burkholderiales</taxon>
        <taxon>Sutterellaceae</taxon>
        <taxon>Sutterella</taxon>
    </lineage>
</organism>
<dbReference type="PROSITE" id="PS50043">
    <property type="entry name" value="HTH_LUXR_2"/>
    <property type="match status" value="1"/>
</dbReference>
<evidence type="ECO:0000256" key="1">
    <source>
        <dbReference type="ARBA" id="ARBA00023015"/>
    </source>
</evidence>
<dbReference type="Gene3D" id="3.40.50.2300">
    <property type="match status" value="1"/>
</dbReference>
<reference evidence="7 8" key="1">
    <citation type="journal article" date="2021" name="Sci. Rep.">
        <title>The distribution of antibiotic resistance genes in chicken gut microbiota commensals.</title>
        <authorList>
            <person name="Juricova H."/>
            <person name="Matiasovicova J."/>
            <person name="Kubasova T."/>
            <person name="Cejkova D."/>
            <person name="Rychlik I."/>
        </authorList>
    </citation>
    <scope>NUCLEOTIDE SEQUENCE [LARGE SCALE GENOMIC DNA]</scope>
    <source>
        <strain evidence="7 8">An829</strain>
    </source>
</reference>
<feature type="modified residue" description="4-aspartylphosphate" evidence="4">
    <location>
        <position position="55"/>
    </location>
</feature>
<keyword evidence="4" id="KW-0597">Phosphoprotein</keyword>
<name>A0ABS2DSI1_9BURK</name>
<dbReference type="InterPro" id="IPR016032">
    <property type="entry name" value="Sig_transdc_resp-reg_C-effctor"/>
</dbReference>